<dbReference type="Proteomes" id="UP000051373">
    <property type="component" value="Unassembled WGS sequence"/>
</dbReference>
<dbReference type="PATRIC" id="fig|1703779.3.peg.250"/>
<comment type="caution">
    <text evidence="2">The sequence shown here is derived from an EMBL/GenBank/DDBJ whole genome shotgun (WGS) entry which is preliminary data.</text>
</comment>
<proteinExistence type="predicted"/>
<dbReference type="AlphaFoldDB" id="A0A0S8FX61"/>
<gene>
    <name evidence="2" type="ORF">AMJ83_00855</name>
</gene>
<name>A0A0S8FX61_UNCW3</name>
<feature type="transmembrane region" description="Helical" evidence="1">
    <location>
        <begin position="324"/>
        <end position="346"/>
    </location>
</feature>
<accession>A0A0S8FX61</accession>
<dbReference type="InterPro" id="IPR027602">
    <property type="entry name" value="PGA_system"/>
</dbReference>
<evidence type="ECO:0000256" key="1">
    <source>
        <dbReference type="SAM" id="Phobius"/>
    </source>
</evidence>
<organism evidence="2 3">
    <name type="scientific">candidate division WOR_3 bacterium SM23_42</name>
    <dbReference type="NCBI Taxonomy" id="1703779"/>
    <lineage>
        <taxon>Bacteria</taxon>
        <taxon>Bacteria division WOR-3</taxon>
    </lineage>
</organism>
<evidence type="ECO:0000313" key="2">
    <source>
        <dbReference type="EMBL" id="KPK64770.1"/>
    </source>
</evidence>
<sequence length="358" mass="38961">MKIREGKISILSLLIVTSITILLMILELNSRTKVEAKYYKEKLQAAEVTQNAFTAIKSAVEEMGIPIDRINDPNETGLIGLQYSPITTERGDLDFKLTSTNPNFAALIVELLKRGGAKQGDVVAFSLTGSYPAINIGALSAAQVLGLKPIIITSVSSSMWGANFPEFTYLDIESLLERKGILSSKTTAASIGGEDDIGRGLSPAGREVIEQAALRNNVPLLDASNLDGIIDKKMEIYDSAGRIKIFVNVGEKTTALVGSEVTTGLVRPHAVRTGRGTIAQFSSKGIPVINLIDMDELAETYSIPTAPIPLPDPGEGRLYYEYKYSVTFALIATVILVVILFIVLRFDVDYYLKRRKND</sequence>
<evidence type="ECO:0000313" key="3">
    <source>
        <dbReference type="Proteomes" id="UP000051373"/>
    </source>
</evidence>
<dbReference type="EMBL" id="LJUJ01000001">
    <property type="protein sequence ID" value="KPK64770.1"/>
    <property type="molecule type" value="Genomic_DNA"/>
</dbReference>
<keyword evidence="1" id="KW-0812">Transmembrane</keyword>
<evidence type="ECO:0008006" key="4">
    <source>
        <dbReference type="Google" id="ProtNLM"/>
    </source>
</evidence>
<feature type="transmembrane region" description="Helical" evidence="1">
    <location>
        <begin position="7"/>
        <end position="26"/>
    </location>
</feature>
<protein>
    <recommendedName>
        <fullName evidence="4">Poly-gamma-glutamate system protein</fullName>
    </recommendedName>
</protein>
<keyword evidence="1" id="KW-0472">Membrane</keyword>
<dbReference type="NCBIfam" id="TIGR04332">
    <property type="entry name" value="gamma_Glu_sys"/>
    <property type="match status" value="1"/>
</dbReference>
<keyword evidence="1" id="KW-1133">Transmembrane helix</keyword>
<reference evidence="2 3" key="1">
    <citation type="journal article" date="2015" name="Microbiome">
        <title>Genomic resolution of linkages in carbon, nitrogen, and sulfur cycling among widespread estuary sediment bacteria.</title>
        <authorList>
            <person name="Baker B.J."/>
            <person name="Lazar C.S."/>
            <person name="Teske A.P."/>
            <person name="Dick G.J."/>
        </authorList>
    </citation>
    <scope>NUCLEOTIDE SEQUENCE [LARGE SCALE GENOMIC DNA]</scope>
    <source>
        <strain evidence="2">SM23_42</strain>
    </source>
</reference>
<dbReference type="STRING" id="1703779.AMJ83_00855"/>